<protein>
    <submittedName>
        <fullName evidence="1">Uncharacterized protein</fullName>
    </submittedName>
</protein>
<dbReference type="RefSeq" id="WP_145056285.1">
    <property type="nucleotide sequence ID" value="NZ_CP036433.1"/>
</dbReference>
<accession>A0A518E0A4</accession>
<gene>
    <name evidence="1" type="ORF">Pla8534_53650</name>
</gene>
<proteinExistence type="predicted"/>
<dbReference type="Proteomes" id="UP000317648">
    <property type="component" value="Chromosome"/>
</dbReference>
<sequence length="66" mass="6939">MFAARYFSPRFFTPKYWPPTLVRRGAAVQIEARDFLAGPSAAASHRAGAAAASEQTAGAAAVACPR</sequence>
<dbReference type="KEGG" id="lcre:Pla8534_53650"/>
<evidence type="ECO:0000313" key="1">
    <source>
        <dbReference type="EMBL" id="QDU97517.1"/>
    </source>
</evidence>
<name>A0A518E0A4_9BACT</name>
<organism evidence="1 2">
    <name type="scientific">Lignipirellula cremea</name>
    <dbReference type="NCBI Taxonomy" id="2528010"/>
    <lineage>
        <taxon>Bacteria</taxon>
        <taxon>Pseudomonadati</taxon>
        <taxon>Planctomycetota</taxon>
        <taxon>Planctomycetia</taxon>
        <taxon>Pirellulales</taxon>
        <taxon>Pirellulaceae</taxon>
        <taxon>Lignipirellula</taxon>
    </lineage>
</organism>
<dbReference type="EMBL" id="CP036433">
    <property type="protein sequence ID" value="QDU97517.1"/>
    <property type="molecule type" value="Genomic_DNA"/>
</dbReference>
<dbReference type="AlphaFoldDB" id="A0A518E0A4"/>
<keyword evidence="2" id="KW-1185">Reference proteome</keyword>
<reference evidence="1 2" key="1">
    <citation type="submission" date="2019-02" db="EMBL/GenBank/DDBJ databases">
        <title>Deep-cultivation of Planctomycetes and their phenomic and genomic characterization uncovers novel biology.</title>
        <authorList>
            <person name="Wiegand S."/>
            <person name="Jogler M."/>
            <person name="Boedeker C."/>
            <person name="Pinto D."/>
            <person name="Vollmers J."/>
            <person name="Rivas-Marin E."/>
            <person name="Kohn T."/>
            <person name="Peeters S.H."/>
            <person name="Heuer A."/>
            <person name="Rast P."/>
            <person name="Oberbeckmann S."/>
            <person name="Bunk B."/>
            <person name="Jeske O."/>
            <person name="Meyerdierks A."/>
            <person name="Storesund J.E."/>
            <person name="Kallscheuer N."/>
            <person name="Luecker S."/>
            <person name="Lage O.M."/>
            <person name="Pohl T."/>
            <person name="Merkel B.J."/>
            <person name="Hornburger P."/>
            <person name="Mueller R.-W."/>
            <person name="Bruemmer F."/>
            <person name="Labrenz M."/>
            <person name="Spormann A.M."/>
            <person name="Op den Camp H."/>
            <person name="Overmann J."/>
            <person name="Amann R."/>
            <person name="Jetten M.S.M."/>
            <person name="Mascher T."/>
            <person name="Medema M.H."/>
            <person name="Devos D.P."/>
            <person name="Kaster A.-K."/>
            <person name="Ovreas L."/>
            <person name="Rohde M."/>
            <person name="Galperin M.Y."/>
            <person name="Jogler C."/>
        </authorList>
    </citation>
    <scope>NUCLEOTIDE SEQUENCE [LARGE SCALE GENOMIC DNA]</scope>
    <source>
        <strain evidence="1 2">Pla85_3_4</strain>
    </source>
</reference>
<evidence type="ECO:0000313" key="2">
    <source>
        <dbReference type="Proteomes" id="UP000317648"/>
    </source>
</evidence>